<comment type="caution">
    <text evidence="2">The sequence shown here is derived from an EMBL/GenBank/DDBJ whole genome shotgun (WGS) entry which is preliminary data.</text>
</comment>
<dbReference type="RefSeq" id="WP_218443585.1">
    <property type="nucleotide sequence ID" value="NZ_JAGSPA010000001.1"/>
</dbReference>
<dbReference type="CDD" id="cd00609">
    <property type="entry name" value="AAT_like"/>
    <property type="match status" value="1"/>
</dbReference>
<organism evidence="2 3">
    <name type="scientific">Pacificimonas pallii</name>
    <dbReference type="NCBI Taxonomy" id="2827236"/>
    <lineage>
        <taxon>Bacteria</taxon>
        <taxon>Pseudomonadati</taxon>
        <taxon>Pseudomonadota</taxon>
        <taxon>Alphaproteobacteria</taxon>
        <taxon>Sphingomonadales</taxon>
        <taxon>Sphingosinicellaceae</taxon>
        <taxon>Pacificimonas</taxon>
    </lineage>
</organism>
<sequence length="365" mass="40035">MPIEAESPEQFGYDKIRYNLAESSVSDRHLSEFEIDLSQQLLCYGDHIGHPGLRGLVARAAGEPLGAGDVLITSGAASALFIIASSLLERGDHMIVVRPNYATNIETPRAIGCDVSFLDLDFDQGFALDVKRLAKLIRPETKLVSVTTPHNPTGVCLDRAQIEAILALLEKTDARLLVDETYADMGKGAFDPSAATLSPRVIAVSSLSKSYGIPGIRIGWIINSDPDLMHVFLCAKEQISICGSVIDEEVAYQAYSAREKWIPENNRRIDTALAHVRDWVTQEDAVEWIEPVGGCVCFPRIAPNAGIDIEIFYRKLNQDHGTYVGPGSWFEMPRNYFRIGFAWPGLDELDGGLENISSAIANSRG</sequence>
<keyword evidence="3" id="KW-1185">Reference proteome</keyword>
<keyword evidence="2" id="KW-0032">Aminotransferase</keyword>
<feature type="domain" description="Aminotransferase class I/classII large" evidence="1">
    <location>
        <begin position="35"/>
        <end position="343"/>
    </location>
</feature>
<dbReference type="Pfam" id="PF00155">
    <property type="entry name" value="Aminotran_1_2"/>
    <property type="match status" value="1"/>
</dbReference>
<accession>A0ABS6SBP6</accession>
<reference evidence="2 3" key="1">
    <citation type="submission" date="2021-04" db="EMBL/GenBank/DDBJ databases">
        <authorList>
            <person name="Pira H."/>
            <person name="Risdian C."/>
            <person name="Wink J."/>
        </authorList>
    </citation>
    <scope>NUCLEOTIDE SEQUENCE [LARGE SCALE GENOMIC DNA]</scope>
    <source>
        <strain evidence="2 3">WHA3</strain>
    </source>
</reference>
<evidence type="ECO:0000313" key="2">
    <source>
        <dbReference type="EMBL" id="MBV7255302.1"/>
    </source>
</evidence>
<dbReference type="PANTHER" id="PTHR43510">
    <property type="entry name" value="AMINOTRANSFERASE FUNCTION, HYPOTHETICAL (EUROFUNG)"/>
    <property type="match status" value="1"/>
</dbReference>
<name>A0ABS6SBP6_9SPHN</name>
<gene>
    <name evidence="2" type="ORF">KCG44_00740</name>
</gene>
<dbReference type="InterPro" id="IPR004838">
    <property type="entry name" value="NHTrfase_class1_PyrdxlP-BS"/>
</dbReference>
<keyword evidence="2" id="KW-0808">Transferase</keyword>
<protein>
    <submittedName>
        <fullName evidence="2">Aminotransferase class I/II-fold pyridoxal phosphate-dependent enzyme</fullName>
    </submittedName>
</protein>
<dbReference type="PROSITE" id="PS00105">
    <property type="entry name" value="AA_TRANSFER_CLASS_1"/>
    <property type="match status" value="1"/>
</dbReference>
<dbReference type="Proteomes" id="UP000722336">
    <property type="component" value="Unassembled WGS sequence"/>
</dbReference>
<dbReference type="InterPro" id="IPR004839">
    <property type="entry name" value="Aminotransferase_I/II_large"/>
</dbReference>
<proteinExistence type="predicted"/>
<dbReference type="PANTHER" id="PTHR43510:SF1">
    <property type="entry name" value="AMINOTRANSFERASE FUNCTION, HYPOTHETICAL (EUROFUNG)"/>
    <property type="match status" value="1"/>
</dbReference>
<evidence type="ECO:0000313" key="3">
    <source>
        <dbReference type="Proteomes" id="UP000722336"/>
    </source>
</evidence>
<evidence type="ECO:0000259" key="1">
    <source>
        <dbReference type="Pfam" id="PF00155"/>
    </source>
</evidence>
<dbReference type="EMBL" id="JAGSPA010000001">
    <property type="protein sequence ID" value="MBV7255302.1"/>
    <property type="molecule type" value="Genomic_DNA"/>
</dbReference>
<dbReference type="GO" id="GO:0008483">
    <property type="term" value="F:transaminase activity"/>
    <property type="evidence" value="ECO:0007669"/>
    <property type="project" value="UniProtKB-KW"/>
</dbReference>